<dbReference type="EMBL" id="LAZR01017273">
    <property type="protein sequence ID" value="KKM01098.1"/>
    <property type="molecule type" value="Genomic_DNA"/>
</dbReference>
<comment type="caution">
    <text evidence="1">The sequence shown here is derived from an EMBL/GenBank/DDBJ whole genome shotgun (WGS) entry which is preliminary data.</text>
</comment>
<organism evidence="1">
    <name type="scientific">marine sediment metagenome</name>
    <dbReference type="NCBI Taxonomy" id="412755"/>
    <lineage>
        <taxon>unclassified sequences</taxon>
        <taxon>metagenomes</taxon>
        <taxon>ecological metagenomes</taxon>
    </lineage>
</organism>
<sequence>MKKLLLLILARVFKTVLDNISQPIRDKLHELVLDLERRAHSTPNKFDDQLVILLKTLLGIK</sequence>
<reference evidence="1" key="1">
    <citation type="journal article" date="2015" name="Nature">
        <title>Complex archaea that bridge the gap between prokaryotes and eukaryotes.</title>
        <authorList>
            <person name="Spang A."/>
            <person name="Saw J.H."/>
            <person name="Jorgensen S.L."/>
            <person name="Zaremba-Niedzwiedzka K."/>
            <person name="Martijn J."/>
            <person name="Lind A.E."/>
            <person name="van Eijk R."/>
            <person name="Schleper C."/>
            <person name="Guy L."/>
            <person name="Ettema T.J."/>
        </authorList>
    </citation>
    <scope>NUCLEOTIDE SEQUENCE</scope>
</reference>
<proteinExistence type="predicted"/>
<protein>
    <submittedName>
        <fullName evidence="1">Uncharacterized protein</fullName>
    </submittedName>
</protein>
<name>A0A0F9JQ22_9ZZZZ</name>
<evidence type="ECO:0000313" key="1">
    <source>
        <dbReference type="EMBL" id="KKM01098.1"/>
    </source>
</evidence>
<dbReference type="AlphaFoldDB" id="A0A0F9JQ22"/>
<gene>
    <name evidence="1" type="ORF">LCGC14_1797810</name>
</gene>
<accession>A0A0F9JQ22</accession>